<reference evidence="1" key="1">
    <citation type="journal article" date="2020" name="Stud. Mycol.">
        <title>101 Dothideomycetes genomes: a test case for predicting lifestyles and emergence of pathogens.</title>
        <authorList>
            <person name="Haridas S."/>
            <person name="Albert R."/>
            <person name="Binder M."/>
            <person name="Bloem J."/>
            <person name="Labutti K."/>
            <person name="Salamov A."/>
            <person name="Andreopoulos B."/>
            <person name="Baker S."/>
            <person name="Barry K."/>
            <person name="Bills G."/>
            <person name="Bluhm B."/>
            <person name="Cannon C."/>
            <person name="Castanera R."/>
            <person name="Culley D."/>
            <person name="Daum C."/>
            <person name="Ezra D."/>
            <person name="Gonzalez J."/>
            <person name="Henrissat B."/>
            <person name="Kuo A."/>
            <person name="Liang C."/>
            <person name="Lipzen A."/>
            <person name="Lutzoni F."/>
            <person name="Magnuson J."/>
            <person name="Mondo S."/>
            <person name="Nolan M."/>
            <person name="Ohm R."/>
            <person name="Pangilinan J."/>
            <person name="Park H.-J."/>
            <person name="Ramirez L."/>
            <person name="Alfaro M."/>
            <person name="Sun H."/>
            <person name="Tritt A."/>
            <person name="Yoshinaga Y."/>
            <person name="Zwiers L.-H."/>
            <person name="Turgeon B."/>
            <person name="Goodwin S."/>
            <person name="Spatafora J."/>
            <person name="Crous P."/>
            <person name="Grigoriev I."/>
        </authorList>
    </citation>
    <scope>NUCLEOTIDE SEQUENCE</scope>
    <source>
        <strain evidence="1">CBS 525.71</strain>
    </source>
</reference>
<dbReference type="EMBL" id="MU006717">
    <property type="protein sequence ID" value="KAF2627368.1"/>
    <property type="molecule type" value="Genomic_DNA"/>
</dbReference>
<name>A0ACB6S1U8_9PLEO</name>
<gene>
    <name evidence="1" type="ORF">BU25DRAFT_62036</name>
</gene>
<organism evidence="1 2">
    <name type="scientific">Macroventuria anomochaeta</name>
    <dbReference type="NCBI Taxonomy" id="301207"/>
    <lineage>
        <taxon>Eukaryota</taxon>
        <taxon>Fungi</taxon>
        <taxon>Dikarya</taxon>
        <taxon>Ascomycota</taxon>
        <taxon>Pezizomycotina</taxon>
        <taxon>Dothideomycetes</taxon>
        <taxon>Pleosporomycetidae</taxon>
        <taxon>Pleosporales</taxon>
        <taxon>Pleosporineae</taxon>
        <taxon>Didymellaceae</taxon>
        <taxon>Macroventuria</taxon>
    </lineage>
</organism>
<protein>
    <submittedName>
        <fullName evidence="1">Uncharacterized protein</fullName>
    </submittedName>
</protein>
<sequence length="193" mass="20960">MSKARFKREHSVLKPEWILGGAQGGAPSSRTIASPSIAEQQTTINSTQNTSNSTVDSLPSIREARSALPVTQNAKSRYSKTHSSAWIMDSTHEEMEAKSANASRSKLHSSPHKVVGNTAFMNGPSKNMSITSMDTPPAPTRAHFRAKDVPRHLRRRYSVSSQSQSSGADAPARMPINTSNYTPTVSPDILDRS</sequence>
<comment type="caution">
    <text evidence="1">The sequence shown here is derived from an EMBL/GenBank/DDBJ whole genome shotgun (WGS) entry which is preliminary data.</text>
</comment>
<accession>A0ACB6S1U8</accession>
<evidence type="ECO:0000313" key="1">
    <source>
        <dbReference type="EMBL" id="KAF2627368.1"/>
    </source>
</evidence>
<keyword evidence="2" id="KW-1185">Reference proteome</keyword>
<evidence type="ECO:0000313" key="2">
    <source>
        <dbReference type="Proteomes" id="UP000799754"/>
    </source>
</evidence>
<proteinExistence type="predicted"/>
<dbReference type="Proteomes" id="UP000799754">
    <property type="component" value="Unassembled WGS sequence"/>
</dbReference>